<dbReference type="InterPro" id="IPR036237">
    <property type="entry name" value="Xyl_isomerase-like_sf"/>
</dbReference>
<gene>
    <name evidence="2" type="ORF">ACFFJ8_15830</name>
</gene>
<dbReference type="PANTHER" id="PTHR12110">
    <property type="entry name" value="HYDROXYPYRUVATE ISOMERASE"/>
    <property type="match status" value="1"/>
</dbReference>
<reference evidence="2 3" key="1">
    <citation type="submission" date="2024-09" db="EMBL/GenBank/DDBJ databases">
        <authorList>
            <person name="Sun Q."/>
            <person name="Mori K."/>
        </authorList>
    </citation>
    <scope>NUCLEOTIDE SEQUENCE [LARGE SCALE GENOMIC DNA]</scope>
    <source>
        <strain evidence="2 3">CCM 4839</strain>
    </source>
</reference>
<dbReference type="SUPFAM" id="SSF51658">
    <property type="entry name" value="Xylose isomerase-like"/>
    <property type="match status" value="1"/>
</dbReference>
<keyword evidence="2" id="KW-0413">Isomerase</keyword>
<dbReference type="InterPro" id="IPR050312">
    <property type="entry name" value="IolE/XylAMocC-like"/>
</dbReference>
<dbReference type="EMBL" id="JBHLVF010000023">
    <property type="protein sequence ID" value="MFC0392841.1"/>
    <property type="molecule type" value="Genomic_DNA"/>
</dbReference>
<organism evidence="2 3">
    <name type="scientific">Paenibacillus mendelii</name>
    <dbReference type="NCBI Taxonomy" id="206163"/>
    <lineage>
        <taxon>Bacteria</taxon>
        <taxon>Bacillati</taxon>
        <taxon>Bacillota</taxon>
        <taxon>Bacilli</taxon>
        <taxon>Bacillales</taxon>
        <taxon>Paenibacillaceae</taxon>
        <taxon>Paenibacillus</taxon>
    </lineage>
</organism>
<dbReference type="Proteomes" id="UP001589818">
    <property type="component" value="Unassembled WGS sequence"/>
</dbReference>
<evidence type="ECO:0000259" key="1">
    <source>
        <dbReference type="Pfam" id="PF01261"/>
    </source>
</evidence>
<dbReference type="Pfam" id="PF01261">
    <property type="entry name" value="AP_endonuc_2"/>
    <property type="match status" value="1"/>
</dbReference>
<evidence type="ECO:0000313" key="2">
    <source>
        <dbReference type="EMBL" id="MFC0392841.1"/>
    </source>
</evidence>
<feature type="domain" description="Xylose isomerase-like TIM barrel" evidence="1">
    <location>
        <begin position="20"/>
        <end position="258"/>
    </location>
</feature>
<accession>A0ABV6JAE7</accession>
<keyword evidence="3" id="KW-1185">Reference proteome</keyword>
<name>A0ABV6JAE7_9BACL</name>
<evidence type="ECO:0000313" key="3">
    <source>
        <dbReference type="Proteomes" id="UP001589818"/>
    </source>
</evidence>
<proteinExistence type="predicted"/>
<dbReference type="PANTHER" id="PTHR12110:SF41">
    <property type="entry name" value="INOSOSE DEHYDRATASE"/>
    <property type="match status" value="1"/>
</dbReference>
<dbReference type="RefSeq" id="WP_204818737.1">
    <property type="nucleotide sequence ID" value="NZ_JANHOF010000005.1"/>
</dbReference>
<protein>
    <submittedName>
        <fullName evidence="2">Sugar phosphate isomerase/epimerase family protein</fullName>
    </submittedName>
</protein>
<dbReference type="GO" id="GO:0016853">
    <property type="term" value="F:isomerase activity"/>
    <property type="evidence" value="ECO:0007669"/>
    <property type="project" value="UniProtKB-KW"/>
</dbReference>
<comment type="caution">
    <text evidence="2">The sequence shown here is derived from an EMBL/GenBank/DDBJ whole genome shotgun (WGS) entry which is preliminary data.</text>
</comment>
<dbReference type="InterPro" id="IPR013022">
    <property type="entry name" value="Xyl_isomerase-like_TIM-brl"/>
</dbReference>
<sequence>MEIGVIHSLHIDQPGSMFSAVSEFDMHVCQLSCWDLNLATREAAAKVVKEAQEAKVRICAVWAGVPGPASWNFTEGPITLGLVPEAYRAERVEALKRWADFAEWIGAPAIITHCGFIPENMTDPGYADVVEAIREVAVYCESKKLGFWFETGQETPIVLLRTIERIGTSNLGINLDPANLILYGKGNPIDSLEVIGSYVRNVHVKDGFYPTNGDTLGLEVRAGEGKVDFPNFIAKLKQIGFDGDLIIEREISGQEQKDDIRRTVVDLQTWLQA</sequence>
<dbReference type="Gene3D" id="3.20.20.150">
    <property type="entry name" value="Divalent-metal-dependent TIM barrel enzymes"/>
    <property type="match status" value="1"/>
</dbReference>